<keyword evidence="3" id="KW-0804">Transcription</keyword>
<keyword evidence="7" id="KW-1185">Reference proteome</keyword>
<evidence type="ECO:0000256" key="4">
    <source>
        <dbReference type="PROSITE-ProRule" id="PRU00335"/>
    </source>
</evidence>
<evidence type="ECO:0000256" key="3">
    <source>
        <dbReference type="ARBA" id="ARBA00023163"/>
    </source>
</evidence>
<dbReference type="InterPro" id="IPR001647">
    <property type="entry name" value="HTH_TetR"/>
</dbReference>
<reference evidence="7" key="1">
    <citation type="journal article" date="2019" name="Int. J. Syst. Evol. Microbiol.">
        <title>The Global Catalogue of Microorganisms (GCM) 10K type strain sequencing project: providing services to taxonomists for standard genome sequencing and annotation.</title>
        <authorList>
            <consortium name="The Broad Institute Genomics Platform"/>
            <consortium name="The Broad Institute Genome Sequencing Center for Infectious Disease"/>
            <person name="Wu L."/>
            <person name="Ma J."/>
        </authorList>
    </citation>
    <scope>NUCLEOTIDE SEQUENCE [LARGE SCALE GENOMIC DNA]</scope>
    <source>
        <strain evidence="7">CGMCC 4.7329</strain>
    </source>
</reference>
<dbReference type="InterPro" id="IPR040611">
    <property type="entry name" value="AlkX_C"/>
</dbReference>
<dbReference type="Proteomes" id="UP000658127">
    <property type="component" value="Unassembled WGS sequence"/>
</dbReference>
<dbReference type="Pfam" id="PF18556">
    <property type="entry name" value="TetR_C_35"/>
    <property type="match status" value="1"/>
</dbReference>
<protein>
    <submittedName>
        <fullName evidence="6">Transcriptional regulator, TetR family protein</fullName>
    </submittedName>
</protein>
<comment type="caution">
    <text evidence="6">The sequence shown here is derived from an EMBL/GenBank/DDBJ whole genome shotgun (WGS) entry which is preliminary data.</text>
</comment>
<feature type="DNA-binding region" description="H-T-H motif" evidence="4">
    <location>
        <begin position="38"/>
        <end position="57"/>
    </location>
</feature>
<accession>A0ABQ2KEB9</accession>
<dbReference type="Pfam" id="PF00440">
    <property type="entry name" value="TetR_N"/>
    <property type="match status" value="1"/>
</dbReference>
<dbReference type="InterPro" id="IPR009057">
    <property type="entry name" value="Homeodomain-like_sf"/>
</dbReference>
<proteinExistence type="predicted"/>
<dbReference type="PANTHER" id="PTHR30055:SF234">
    <property type="entry name" value="HTH-TYPE TRANSCRIPTIONAL REGULATOR BETI"/>
    <property type="match status" value="1"/>
</dbReference>
<dbReference type="PANTHER" id="PTHR30055">
    <property type="entry name" value="HTH-TYPE TRANSCRIPTIONAL REGULATOR RUTR"/>
    <property type="match status" value="1"/>
</dbReference>
<dbReference type="PROSITE" id="PS50977">
    <property type="entry name" value="HTH_TETR_2"/>
    <property type="match status" value="1"/>
</dbReference>
<sequence>MTTRRPPLRKDATPEQQEAAIVDAAAREFAEVGFRRASMDRIARLSGVSRSTLYRRFPNRDELLSAVGAREREVWMARLIASAKGLNARDAFVEAFCEAFKQLQEVPLLRRMLDIEPDVVERLLGVRSDDSGILMNQLIDAISDTLQYAGATMPRDQLRIVVETYIRIIASFVNLPSITLDLTDDAQMREYAARYLAPMIH</sequence>
<gene>
    <name evidence="6" type="ORF">GCM10011610_30350</name>
</gene>
<evidence type="ECO:0000259" key="5">
    <source>
        <dbReference type="PROSITE" id="PS50977"/>
    </source>
</evidence>
<evidence type="ECO:0000256" key="2">
    <source>
        <dbReference type="ARBA" id="ARBA00023125"/>
    </source>
</evidence>
<dbReference type="InterPro" id="IPR050109">
    <property type="entry name" value="HTH-type_TetR-like_transc_reg"/>
</dbReference>
<name>A0ABQ2KEB9_9NOCA</name>
<evidence type="ECO:0000313" key="7">
    <source>
        <dbReference type="Proteomes" id="UP000658127"/>
    </source>
</evidence>
<keyword evidence="2 4" id="KW-0238">DNA-binding</keyword>
<evidence type="ECO:0000313" key="6">
    <source>
        <dbReference type="EMBL" id="GGN80716.1"/>
    </source>
</evidence>
<dbReference type="SUPFAM" id="SSF46689">
    <property type="entry name" value="Homeodomain-like"/>
    <property type="match status" value="1"/>
</dbReference>
<dbReference type="RefSeq" id="WP_189028433.1">
    <property type="nucleotide sequence ID" value="NZ_BMNE01000003.1"/>
</dbReference>
<keyword evidence="1" id="KW-0805">Transcription regulation</keyword>
<dbReference type="EMBL" id="BMNE01000003">
    <property type="protein sequence ID" value="GGN80716.1"/>
    <property type="molecule type" value="Genomic_DNA"/>
</dbReference>
<feature type="domain" description="HTH tetR-type" evidence="5">
    <location>
        <begin position="15"/>
        <end position="75"/>
    </location>
</feature>
<organism evidence="6 7">
    <name type="scientific">Nocardia rhizosphaerihabitans</name>
    <dbReference type="NCBI Taxonomy" id="1691570"/>
    <lineage>
        <taxon>Bacteria</taxon>
        <taxon>Bacillati</taxon>
        <taxon>Actinomycetota</taxon>
        <taxon>Actinomycetes</taxon>
        <taxon>Mycobacteriales</taxon>
        <taxon>Nocardiaceae</taxon>
        <taxon>Nocardia</taxon>
    </lineage>
</organism>
<dbReference type="Gene3D" id="1.10.357.10">
    <property type="entry name" value="Tetracycline Repressor, domain 2"/>
    <property type="match status" value="1"/>
</dbReference>
<evidence type="ECO:0000256" key="1">
    <source>
        <dbReference type="ARBA" id="ARBA00023015"/>
    </source>
</evidence>
<dbReference type="PRINTS" id="PR00455">
    <property type="entry name" value="HTHTETR"/>
</dbReference>